<reference evidence="1 2" key="1">
    <citation type="journal article" date="2017" name="Curr. Biol.">
        <title>The Evolution of Venom by Co-option of Single-Copy Genes.</title>
        <authorList>
            <person name="Martinson E.O."/>
            <person name="Mrinalini"/>
            <person name="Kelkar Y.D."/>
            <person name="Chang C.H."/>
            <person name="Werren J.H."/>
        </authorList>
    </citation>
    <scope>NUCLEOTIDE SEQUENCE [LARGE SCALE GENOMIC DNA]</scope>
    <source>
        <strain evidence="1 2">Alberta</strain>
        <tissue evidence="1">Whole body</tissue>
    </source>
</reference>
<evidence type="ECO:0000313" key="1">
    <source>
        <dbReference type="EMBL" id="OXU20389.1"/>
    </source>
</evidence>
<accession>A0A232EPS7</accession>
<name>A0A232EPS7_9HYME</name>
<gene>
    <name evidence="1" type="ORF">TSAR_001167</name>
</gene>
<proteinExistence type="predicted"/>
<evidence type="ECO:0000313" key="2">
    <source>
        <dbReference type="Proteomes" id="UP000215335"/>
    </source>
</evidence>
<dbReference type="EMBL" id="NNAY01002884">
    <property type="protein sequence ID" value="OXU20389.1"/>
    <property type="molecule type" value="Genomic_DNA"/>
</dbReference>
<dbReference type="AlphaFoldDB" id="A0A232EPS7"/>
<dbReference type="Proteomes" id="UP000215335">
    <property type="component" value="Unassembled WGS sequence"/>
</dbReference>
<comment type="caution">
    <text evidence="1">The sequence shown here is derived from an EMBL/GenBank/DDBJ whole genome shotgun (WGS) entry which is preliminary data.</text>
</comment>
<keyword evidence="2" id="KW-1185">Reference proteome</keyword>
<sequence length="69" mass="7804">MTKEISSFISKHRNKEMNDFMAEDETSPKSAWSVVKRLHADKVNIFATSLQCSPTPSPEDLVETYANIT</sequence>
<protein>
    <submittedName>
        <fullName evidence="1">Uncharacterized protein</fullName>
    </submittedName>
</protein>
<organism evidence="1 2">
    <name type="scientific">Trichomalopsis sarcophagae</name>
    <dbReference type="NCBI Taxonomy" id="543379"/>
    <lineage>
        <taxon>Eukaryota</taxon>
        <taxon>Metazoa</taxon>
        <taxon>Ecdysozoa</taxon>
        <taxon>Arthropoda</taxon>
        <taxon>Hexapoda</taxon>
        <taxon>Insecta</taxon>
        <taxon>Pterygota</taxon>
        <taxon>Neoptera</taxon>
        <taxon>Endopterygota</taxon>
        <taxon>Hymenoptera</taxon>
        <taxon>Apocrita</taxon>
        <taxon>Proctotrupomorpha</taxon>
        <taxon>Chalcidoidea</taxon>
        <taxon>Pteromalidae</taxon>
        <taxon>Pteromalinae</taxon>
        <taxon>Trichomalopsis</taxon>
    </lineage>
</organism>